<feature type="region of interest" description="Disordered" evidence="1">
    <location>
        <begin position="1"/>
        <end position="56"/>
    </location>
</feature>
<reference evidence="2 3" key="1">
    <citation type="submission" date="2024-09" db="EMBL/GenBank/DDBJ databases">
        <authorList>
            <person name="Sun Q."/>
            <person name="Mori K."/>
        </authorList>
    </citation>
    <scope>NUCLEOTIDE SEQUENCE [LARGE SCALE GENOMIC DNA]</scope>
    <source>
        <strain evidence="2 3">CCM 7609</strain>
    </source>
</reference>
<accession>A0ABV5FYD3</accession>
<proteinExistence type="predicted"/>
<sequence length="56" mass="6161">MRSPGSWHQDLGGAGVLQHHGQDQEGPGEHLRRREDPVEGPGTRQDSALPRWRAPG</sequence>
<protein>
    <submittedName>
        <fullName evidence="2">Uncharacterized protein</fullName>
    </submittedName>
</protein>
<dbReference type="EMBL" id="JBHMFI010000001">
    <property type="protein sequence ID" value="MFB9071700.1"/>
    <property type="molecule type" value="Genomic_DNA"/>
</dbReference>
<comment type="caution">
    <text evidence="2">The sequence shown here is derived from an EMBL/GenBank/DDBJ whole genome shotgun (WGS) entry which is preliminary data.</text>
</comment>
<gene>
    <name evidence="2" type="ORF">ACFFX0_10990</name>
</gene>
<evidence type="ECO:0000256" key="1">
    <source>
        <dbReference type="SAM" id="MobiDB-lite"/>
    </source>
</evidence>
<dbReference type="Proteomes" id="UP001589575">
    <property type="component" value="Unassembled WGS sequence"/>
</dbReference>
<evidence type="ECO:0000313" key="3">
    <source>
        <dbReference type="Proteomes" id="UP001589575"/>
    </source>
</evidence>
<feature type="compositionally biased region" description="Basic and acidic residues" evidence="1">
    <location>
        <begin position="20"/>
        <end position="37"/>
    </location>
</feature>
<evidence type="ECO:0000313" key="2">
    <source>
        <dbReference type="EMBL" id="MFB9071700.1"/>
    </source>
</evidence>
<organism evidence="2 3">
    <name type="scientific">Citricoccus parietis</name>
    <dbReference type="NCBI Taxonomy" id="592307"/>
    <lineage>
        <taxon>Bacteria</taxon>
        <taxon>Bacillati</taxon>
        <taxon>Actinomycetota</taxon>
        <taxon>Actinomycetes</taxon>
        <taxon>Micrococcales</taxon>
        <taxon>Micrococcaceae</taxon>
        <taxon>Citricoccus</taxon>
    </lineage>
</organism>
<keyword evidence="3" id="KW-1185">Reference proteome</keyword>
<name>A0ABV5FYD3_9MICC</name>